<organism evidence="1 2">
    <name type="scientific">Protopolystoma xenopodis</name>
    <dbReference type="NCBI Taxonomy" id="117903"/>
    <lineage>
        <taxon>Eukaryota</taxon>
        <taxon>Metazoa</taxon>
        <taxon>Spiralia</taxon>
        <taxon>Lophotrochozoa</taxon>
        <taxon>Platyhelminthes</taxon>
        <taxon>Monogenea</taxon>
        <taxon>Polyopisthocotylea</taxon>
        <taxon>Polystomatidea</taxon>
        <taxon>Polystomatidae</taxon>
        <taxon>Protopolystoma</taxon>
    </lineage>
</organism>
<keyword evidence="2" id="KW-1185">Reference proteome</keyword>
<dbReference type="AlphaFoldDB" id="A0A3S5ANJ8"/>
<evidence type="ECO:0000313" key="1">
    <source>
        <dbReference type="EMBL" id="VEL24590.1"/>
    </source>
</evidence>
<accession>A0A3S5ANJ8</accession>
<dbReference type="OrthoDB" id="6513042at2759"/>
<dbReference type="Proteomes" id="UP000784294">
    <property type="component" value="Unassembled WGS sequence"/>
</dbReference>
<evidence type="ECO:0000313" key="2">
    <source>
        <dbReference type="Proteomes" id="UP000784294"/>
    </source>
</evidence>
<name>A0A3S5ANJ8_9PLAT</name>
<protein>
    <submittedName>
        <fullName evidence="1">Uncharacterized protein</fullName>
    </submittedName>
</protein>
<sequence>MDAFDAYGPNSQALTFFDPEENDLIGGNTQCPDFDCGQFTLPSQSQIQASQLERDPIDHSLKIAWSNSPGTFRNMHVLTVEYMTLRVLSSAIPPRNGSAMGEAI</sequence>
<feature type="non-terminal residue" evidence="1">
    <location>
        <position position="1"/>
    </location>
</feature>
<gene>
    <name evidence="1" type="ORF">PXEA_LOCUS18030</name>
</gene>
<proteinExistence type="predicted"/>
<dbReference type="EMBL" id="CAAALY010068547">
    <property type="protein sequence ID" value="VEL24590.1"/>
    <property type="molecule type" value="Genomic_DNA"/>
</dbReference>
<comment type="caution">
    <text evidence="1">The sequence shown here is derived from an EMBL/GenBank/DDBJ whole genome shotgun (WGS) entry which is preliminary data.</text>
</comment>
<reference evidence="1" key="1">
    <citation type="submission" date="2018-11" db="EMBL/GenBank/DDBJ databases">
        <authorList>
            <consortium name="Pathogen Informatics"/>
        </authorList>
    </citation>
    <scope>NUCLEOTIDE SEQUENCE</scope>
</reference>